<name>A0A1Y3ATX1_EURMA</name>
<dbReference type="Pfam" id="PF00560">
    <property type="entry name" value="LRR_1"/>
    <property type="match status" value="2"/>
</dbReference>
<dbReference type="SMART" id="SM00365">
    <property type="entry name" value="LRR_SD22"/>
    <property type="match status" value="5"/>
</dbReference>
<dbReference type="InterPro" id="IPR032675">
    <property type="entry name" value="LRR_dom_sf"/>
</dbReference>
<dbReference type="Pfam" id="PF13516">
    <property type="entry name" value="LRR_6"/>
    <property type="match status" value="1"/>
</dbReference>
<dbReference type="PRINTS" id="PR00019">
    <property type="entry name" value="LEURICHRPT"/>
</dbReference>
<accession>A0A1Y3ATX1</accession>
<keyword evidence="5" id="KW-1185">Reference proteome</keyword>
<keyword evidence="2" id="KW-0732">Signal</keyword>
<comment type="caution">
    <text evidence="4">The sequence shown here is derived from an EMBL/GenBank/DDBJ whole genome shotgun (WGS) entry which is preliminary data.</text>
</comment>
<evidence type="ECO:0000256" key="1">
    <source>
        <dbReference type="ARBA" id="ARBA00022614"/>
    </source>
</evidence>
<dbReference type="Proteomes" id="UP000194236">
    <property type="component" value="Unassembled WGS sequence"/>
</dbReference>
<evidence type="ECO:0000313" key="4">
    <source>
        <dbReference type="EMBL" id="OTF71921.1"/>
    </source>
</evidence>
<evidence type="ECO:0000256" key="3">
    <source>
        <dbReference type="ARBA" id="ARBA00022737"/>
    </source>
</evidence>
<keyword evidence="4" id="KW-0812">Transmembrane</keyword>
<keyword evidence="1" id="KW-0433">Leucine-rich repeat</keyword>
<dbReference type="Pfam" id="PF13855">
    <property type="entry name" value="LRR_8"/>
    <property type="match status" value="2"/>
</dbReference>
<dbReference type="InterPro" id="IPR050467">
    <property type="entry name" value="LRFN"/>
</dbReference>
<keyword evidence="3" id="KW-0677">Repeat</keyword>
<dbReference type="SMART" id="SM00369">
    <property type="entry name" value="LRR_TYP"/>
    <property type="match status" value="7"/>
</dbReference>
<sequence length="227" mass="25864">MIMNISENAFDGLLQLLSLNISHNQLAGLTPDVFNTLVSLRTLDLSYNHLNSLDNGTHSIFGPLLSMETLNLSHNHISIIKDRSFPYSPWIPNKLRHLDLSYNTIPILTSNFDNGLTKLNRLSLKGNIINEIHQKMLGNLTELEYLDLSRNDLRKIAKGVLQPWPKNLKALDLSVNKIKSLFFDDLNSYSTLIKLNLSSNRLSSINEELIERIKQNLTLYFNGNNSY</sequence>
<dbReference type="EMBL" id="MUJZ01058663">
    <property type="protein sequence ID" value="OTF71921.1"/>
    <property type="molecule type" value="Genomic_DNA"/>
</dbReference>
<proteinExistence type="predicted"/>
<evidence type="ECO:0000313" key="5">
    <source>
        <dbReference type="Proteomes" id="UP000194236"/>
    </source>
</evidence>
<keyword evidence="4" id="KW-0472">Membrane</keyword>
<gene>
    <name evidence="4" type="ORF">BLA29_007775</name>
</gene>
<dbReference type="AlphaFoldDB" id="A0A1Y3ATX1"/>
<dbReference type="Gene3D" id="3.80.10.10">
    <property type="entry name" value="Ribonuclease Inhibitor"/>
    <property type="match status" value="3"/>
</dbReference>
<evidence type="ECO:0000256" key="2">
    <source>
        <dbReference type="ARBA" id="ARBA00022729"/>
    </source>
</evidence>
<dbReference type="InterPro" id="IPR003591">
    <property type="entry name" value="Leu-rich_rpt_typical-subtyp"/>
</dbReference>
<dbReference type="SUPFAM" id="SSF52058">
    <property type="entry name" value="L domain-like"/>
    <property type="match status" value="1"/>
</dbReference>
<protein>
    <submittedName>
        <fullName evidence="4">Leucine-rich transmembrane protein</fullName>
    </submittedName>
</protein>
<dbReference type="PROSITE" id="PS51450">
    <property type="entry name" value="LRR"/>
    <property type="match status" value="3"/>
</dbReference>
<organism evidence="4 5">
    <name type="scientific">Euroglyphus maynei</name>
    <name type="common">Mayne's house dust mite</name>
    <dbReference type="NCBI Taxonomy" id="6958"/>
    <lineage>
        <taxon>Eukaryota</taxon>
        <taxon>Metazoa</taxon>
        <taxon>Ecdysozoa</taxon>
        <taxon>Arthropoda</taxon>
        <taxon>Chelicerata</taxon>
        <taxon>Arachnida</taxon>
        <taxon>Acari</taxon>
        <taxon>Acariformes</taxon>
        <taxon>Sarcoptiformes</taxon>
        <taxon>Astigmata</taxon>
        <taxon>Psoroptidia</taxon>
        <taxon>Analgoidea</taxon>
        <taxon>Pyroglyphidae</taxon>
        <taxon>Pyroglyphinae</taxon>
        <taxon>Euroglyphus</taxon>
    </lineage>
</organism>
<dbReference type="PANTHER" id="PTHR45842">
    <property type="entry name" value="SYNAPTIC ADHESION-LIKE MOLECULE SALM"/>
    <property type="match status" value="1"/>
</dbReference>
<reference evidence="4 5" key="1">
    <citation type="submission" date="2017-03" db="EMBL/GenBank/DDBJ databases">
        <title>Genome Survey of Euroglyphus maynei.</title>
        <authorList>
            <person name="Arlian L.G."/>
            <person name="Morgan M.S."/>
            <person name="Rider S.D."/>
        </authorList>
    </citation>
    <scope>NUCLEOTIDE SEQUENCE [LARGE SCALE GENOMIC DNA]</scope>
    <source>
        <strain evidence="4">Arlian Lab</strain>
        <tissue evidence="4">Whole body</tissue>
    </source>
</reference>
<dbReference type="InterPro" id="IPR001611">
    <property type="entry name" value="Leu-rich_rpt"/>
</dbReference>
<dbReference type="OrthoDB" id="5789657at2759"/>